<comment type="caution">
    <text evidence="2">The sequence shown here is derived from an EMBL/GenBank/DDBJ whole genome shotgun (WGS) entry which is preliminary data.</text>
</comment>
<sequence length="183" mass="20803">MNEKDETIEKVVTLAQENSRNIETDHATPTKQAQYRNQDQNNMLQLTEHAEHVEETDDNMSEVTQVKGMQKGEHDAIYIFQSPTLMQTDETQLWLGNAEDPNTILHNIVSHNIEDEIEKQGLIEKGENEIRAGEQLQNDGDLSSRVLKSLKFAKKGKKQNKNNLPVRIQPNRSVSVGSLQNKS</sequence>
<feature type="region of interest" description="Disordered" evidence="1">
    <location>
        <begin position="17"/>
        <end position="36"/>
    </location>
</feature>
<protein>
    <submittedName>
        <fullName evidence="2">Uncharacterized protein</fullName>
    </submittedName>
</protein>
<name>A0ABQ7U236_SOLTU</name>
<feature type="region of interest" description="Disordered" evidence="1">
    <location>
        <begin position="152"/>
        <end position="183"/>
    </location>
</feature>
<dbReference type="Proteomes" id="UP000826656">
    <property type="component" value="Unassembled WGS sequence"/>
</dbReference>
<evidence type="ECO:0000313" key="2">
    <source>
        <dbReference type="EMBL" id="KAH0740871.1"/>
    </source>
</evidence>
<evidence type="ECO:0000256" key="1">
    <source>
        <dbReference type="SAM" id="MobiDB-lite"/>
    </source>
</evidence>
<organism evidence="2 3">
    <name type="scientific">Solanum tuberosum</name>
    <name type="common">Potato</name>
    <dbReference type="NCBI Taxonomy" id="4113"/>
    <lineage>
        <taxon>Eukaryota</taxon>
        <taxon>Viridiplantae</taxon>
        <taxon>Streptophyta</taxon>
        <taxon>Embryophyta</taxon>
        <taxon>Tracheophyta</taxon>
        <taxon>Spermatophyta</taxon>
        <taxon>Magnoliopsida</taxon>
        <taxon>eudicotyledons</taxon>
        <taxon>Gunneridae</taxon>
        <taxon>Pentapetalae</taxon>
        <taxon>asterids</taxon>
        <taxon>lamiids</taxon>
        <taxon>Solanales</taxon>
        <taxon>Solanaceae</taxon>
        <taxon>Solanoideae</taxon>
        <taxon>Solaneae</taxon>
        <taxon>Solanum</taxon>
    </lineage>
</organism>
<accession>A0ABQ7U236</accession>
<dbReference type="EMBL" id="JAIVGD010000026">
    <property type="protein sequence ID" value="KAH0740871.1"/>
    <property type="molecule type" value="Genomic_DNA"/>
</dbReference>
<reference evidence="2 3" key="1">
    <citation type="journal article" date="2021" name="bioRxiv">
        <title>Chromosome-scale and haplotype-resolved genome assembly of a tetraploid potato cultivar.</title>
        <authorList>
            <person name="Sun H."/>
            <person name="Jiao W.-B."/>
            <person name="Krause K."/>
            <person name="Campoy J.A."/>
            <person name="Goel M."/>
            <person name="Folz-Donahue K."/>
            <person name="Kukat C."/>
            <person name="Huettel B."/>
            <person name="Schneeberger K."/>
        </authorList>
    </citation>
    <scope>NUCLEOTIDE SEQUENCE [LARGE SCALE GENOMIC DNA]</scope>
    <source>
        <strain evidence="2">SolTubOtavaFocal</strain>
        <tissue evidence="2">Leaves</tissue>
    </source>
</reference>
<feature type="compositionally biased region" description="Polar residues" evidence="1">
    <location>
        <begin position="170"/>
        <end position="183"/>
    </location>
</feature>
<proteinExistence type="predicted"/>
<evidence type="ECO:0000313" key="3">
    <source>
        <dbReference type="Proteomes" id="UP000826656"/>
    </source>
</evidence>
<gene>
    <name evidence="2" type="ORF">KY290_033914</name>
</gene>
<keyword evidence="3" id="KW-1185">Reference proteome</keyword>